<dbReference type="PROSITE" id="PS51804">
    <property type="entry name" value="ZF_C2HC_LYAR"/>
    <property type="match status" value="2"/>
</dbReference>
<evidence type="ECO:0000256" key="3">
    <source>
        <dbReference type="ARBA" id="ARBA00022737"/>
    </source>
</evidence>
<comment type="subcellular location">
    <subcellularLocation>
        <location evidence="1">Nucleus</location>
    </subcellularLocation>
</comment>
<dbReference type="GO" id="GO:0005730">
    <property type="term" value="C:nucleolus"/>
    <property type="evidence" value="ECO:0007669"/>
    <property type="project" value="TreeGrafter"/>
</dbReference>
<keyword evidence="3" id="KW-0677">Repeat</keyword>
<evidence type="ECO:0000256" key="1">
    <source>
        <dbReference type="ARBA" id="ARBA00004123"/>
    </source>
</evidence>
<evidence type="ECO:0000256" key="7">
    <source>
        <dbReference type="PROSITE-ProRule" id="PRU01145"/>
    </source>
</evidence>
<evidence type="ECO:0000259" key="9">
    <source>
        <dbReference type="Pfam" id="PF08790"/>
    </source>
</evidence>
<feature type="compositionally biased region" description="Basic and acidic residues" evidence="8">
    <location>
        <begin position="210"/>
        <end position="221"/>
    </location>
</feature>
<feature type="compositionally biased region" description="Basic and acidic residues" evidence="8">
    <location>
        <begin position="183"/>
        <end position="194"/>
    </location>
</feature>
<dbReference type="VEuPathDB" id="VectorBase:AATE010801"/>
<feature type="domain" description="Cell growth-regulating nucleolar protein-like winged helix" evidence="10">
    <location>
        <begin position="241"/>
        <end position="313"/>
    </location>
</feature>
<dbReference type="GO" id="GO:0006364">
    <property type="term" value="P:rRNA processing"/>
    <property type="evidence" value="ECO:0007669"/>
    <property type="project" value="TreeGrafter"/>
</dbReference>
<dbReference type="InterPro" id="IPR058719">
    <property type="entry name" value="WHD_LYAR"/>
</dbReference>
<dbReference type="PANTHER" id="PTHR13100:SF10">
    <property type="entry name" value="CELL GROWTH-REGULATING NUCLEOLAR PROTEIN"/>
    <property type="match status" value="1"/>
</dbReference>
<reference evidence="11" key="1">
    <citation type="submission" date="2022-08" db="UniProtKB">
        <authorList>
            <consortium name="EnsemblMetazoa"/>
        </authorList>
    </citation>
    <scope>IDENTIFICATION</scope>
    <source>
        <strain evidence="11">EBRO</strain>
    </source>
</reference>
<evidence type="ECO:0000313" key="11">
    <source>
        <dbReference type="EnsemblMetazoa" id="AATE010801-PA.1"/>
    </source>
</evidence>
<dbReference type="InterPro" id="IPR036236">
    <property type="entry name" value="Znf_C2H2_sf"/>
</dbReference>
<feature type="domain" description="Zinc finger C2H2 LYAR-type" evidence="9">
    <location>
        <begin position="31"/>
        <end position="58"/>
    </location>
</feature>
<accession>A0A182J3S8</accession>
<dbReference type="Pfam" id="PF25879">
    <property type="entry name" value="WHD_LYAR"/>
    <property type="match status" value="1"/>
</dbReference>
<evidence type="ECO:0000256" key="4">
    <source>
        <dbReference type="ARBA" id="ARBA00022771"/>
    </source>
</evidence>
<protein>
    <submittedName>
        <fullName evidence="11">Uncharacterized protein</fullName>
    </submittedName>
</protein>
<keyword evidence="6" id="KW-0539">Nucleus</keyword>
<evidence type="ECO:0000256" key="8">
    <source>
        <dbReference type="SAM" id="MobiDB-lite"/>
    </source>
</evidence>
<evidence type="ECO:0000256" key="5">
    <source>
        <dbReference type="ARBA" id="ARBA00022833"/>
    </source>
</evidence>
<evidence type="ECO:0000259" key="10">
    <source>
        <dbReference type="Pfam" id="PF25879"/>
    </source>
</evidence>
<sequence length="314" mass="36030">MVFFICNHCGESLKKQVVDKHVWKCKRQINVSCMDCLKDFLGNSYDAHTSCITEAEKYSGKDYVPKPSANKGAKKQESWITTVRSIIETKQNLPKGMMAVFEVIQKNDNIPKKQKGFMNFFQNSAKHIRRHDVEAAWAMIEEEVNRHKLEQQNVASNGQQKQADSSSLKQNGNEVQNGAATKRKADEEEHLEKPKKQKRKHTNTNGSNGDETKALLNEEAKGTNGTHEQDQEDNGQSNGGQKFRWNEVIRDLLISKNNQMKLTKLKKKVLKKYRQYTGGDCDEQQIDGKFEKKFNKKLQKVNLVVENDTVRLLE</sequence>
<dbReference type="FunFam" id="3.30.1490.490:FF:000001">
    <property type="entry name" value="cell growth-regulating nucleolar protein-like"/>
    <property type="match status" value="1"/>
</dbReference>
<dbReference type="EnsemblMetazoa" id="AATE010801-RA">
    <property type="protein sequence ID" value="AATE010801-PA.1"/>
    <property type="gene ID" value="AATE010801"/>
</dbReference>
<organism evidence="11">
    <name type="scientific">Anopheles atroparvus</name>
    <name type="common">European mosquito</name>
    <dbReference type="NCBI Taxonomy" id="41427"/>
    <lineage>
        <taxon>Eukaryota</taxon>
        <taxon>Metazoa</taxon>
        <taxon>Ecdysozoa</taxon>
        <taxon>Arthropoda</taxon>
        <taxon>Hexapoda</taxon>
        <taxon>Insecta</taxon>
        <taxon>Pterygota</taxon>
        <taxon>Neoptera</taxon>
        <taxon>Endopterygota</taxon>
        <taxon>Diptera</taxon>
        <taxon>Nematocera</taxon>
        <taxon>Culicoidea</taxon>
        <taxon>Culicidae</taxon>
        <taxon>Anophelinae</taxon>
        <taxon>Anopheles</taxon>
    </lineage>
</organism>
<dbReference type="GO" id="GO:0008270">
    <property type="term" value="F:zinc ion binding"/>
    <property type="evidence" value="ECO:0007669"/>
    <property type="project" value="UniProtKB-KW"/>
</dbReference>
<name>A0A182J3S8_ANOAO</name>
<dbReference type="GO" id="GO:0003677">
    <property type="term" value="F:DNA binding"/>
    <property type="evidence" value="ECO:0007669"/>
    <property type="project" value="InterPro"/>
</dbReference>
<keyword evidence="2" id="KW-0479">Metal-binding</keyword>
<proteinExistence type="predicted"/>
<dbReference type="Pfam" id="PF08790">
    <property type="entry name" value="zf-LYAR"/>
    <property type="match status" value="1"/>
</dbReference>
<dbReference type="InterPro" id="IPR039999">
    <property type="entry name" value="LYAR"/>
</dbReference>
<dbReference type="PANTHER" id="PTHR13100">
    <property type="entry name" value="CELL GROWTH-REGULATING NUCLEOLAR PROTEIN LYAR"/>
    <property type="match status" value="1"/>
</dbReference>
<evidence type="ECO:0000256" key="6">
    <source>
        <dbReference type="ARBA" id="ARBA00023242"/>
    </source>
</evidence>
<dbReference type="STRING" id="41427.A0A182J3S8"/>
<dbReference type="GO" id="GO:0000122">
    <property type="term" value="P:negative regulation of transcription by RNA polymerase II"/>
    <property type="evidence" value="ECO:0007669"/>
    <property type="project" value="TreeGrafter"/>
</dbReference>
<keyword evidence="4 7" id="KW-0863">Zinc-finger</keyword>
<feature type="compositionally biased region" description="Polar residues" evidence="8">
    <location>
        <begin position="154"/>
        <end position="179"/>
    </location>
</feature>
<feature type="region of interest" description="Disordered" evidence="8">
    <location>
        <begin position="154"/>
        <end position="243"/>
    </location>
</feature>
<keyword evidence="5" id="KW-0862">Zinc</keyword>
<dbReference type="InterPro" id="IPR014898">
    <property type="entry name" value="Znf_C2H2_LYAR"/>
</dbReference>
<dbReference type="AlphaFoldDB" id="A0A182J3S8"/>
<dbReference type="SUPFAM" id="SSF57667">
    <property type="entry name" value="beta-beta-alpha zinc fingers"/>
    <property type="match status" value="2"/>
</dbReference>
<dbReference type="Gene3D" id="3.30.1490.490">
    <property type="match status" value="1"/>
</dbReference>
<evidence type="ECO:0000256" key="2">
    <source>
        <dbReference type="ARBA" id="ARBA00022723"/>
    </source>
</evidence>